<dbReference type="EnsemblPlants" id="AVESA.00010b.r2.2CG0298290.1">
    <property type="protein sequence ID" value="AVESA.00010b.r2.2CG0298290.1.CDS"/>
    <property type="gene ID" value="AVESA.00010b.r2.2CG0298290"/>
</dbReference>
<reference evidence="1" key="2">
    <citation type="submission" date="2025-09" db="UniProtKB">
        <authorList>
            <consortium name="EnsemblPlants"/>
        </authorList>
    </citation>
    <scope>IDENTIFICATION</scope>
</reference>
<reference evidence="1" key="1">
    <citation type="submission" date="2021-05" db="EMBL/GenBank/DDBJ databases">
        <authorList>
            <person name="Scholz U."/>
            <person name="Mascher M."/>
            <person name="Fiebig A."/>
        </authorList>
    </citation>
    <scope>NUCLEOTIDE SEQUENCE [LARGE SCALE GENOMIC DNA]</scope>
</reference>
<sequence>MPLKVQDPSTTETTKRFERQDSLFGDAEKVSNIKDHGSKANWTQVLHLSFQSIGIIYGDVGTSPLYVYSSTFPNGIKNNDDLLGVLSLILYTLILIPMIKYVFIVLYADDNGDGGTFALYSLISRYSKIRLLPNQQVEDSMVSNYSMESPSSPLKRAQWLKEKLESSKAAKIGLFTITILGTSMVMGDGTLTPAISVLSAVSGIREKVPSLTGTQIVWISVPILFMLFSVQRFGTDKVGYSFAPIISVWFVLIAGIGVYNIMVYEIGILRAFNPMHILDYFRRNGKEAWVSLGGTEGMYADLGHFNITAIQISFTGVLFPSVALCYMGQAAYLRQFPENVADTFFRSIPAPLFWPTFIIAIFSAIIASQAMLSGSFAILSKALSLGCFPRVRVIHTSKHHEGQVYIPEVNFLMGLASVIITITFRTTTEIGNAYGICVVTVFSITTHLMTIVMLLVWKKNIIFIFLFYIVFSSIEWIYLSSILSKFIQGGYLPFCFALLLMALMVTWHYVHVMKYWYELDHIVTIDEVTALLKKHNVGRIPGVGLLYSELVQGIPPVFPRLVQKIPSVHSVFLFMSIKHLPIPHVAPAERFLFRQVGAREHRMFRCVARYGYSDTVEDSGEFAMFLTERLKMFIEDESVFGTDKPENEDKDSLTGVSRGQMRPGQSARSVVHSEEVIEPQMSNNVGRNSTYSLHTIEEEKQLIDAEMARGVVYLMGSANVIAGPKSSVVKKVVVNYVYAFLRRNLAEGHKVLSIPNDQLLKVGITYEI</sequence>
<evidence type="ECO:0000313" key="1">
    <source>
        <dbReference type="EnsemblPlants" id="AVESA.00010b.r2.2CG0298290.1.CDS"/>
    </source>
</evidence>
<accession>A0ACD5UP76</accession>
<proteinExistence type="predicted"/>
<evidence type="ECO:0000313" key="2">
    <source>
        <dbReference type="Proteomes" id="UP001732700"/>
    </source>
</evidence>
<dbReference type="Proteomes" id="UP001732700">
    <property type="component" value="Chromosome 2C"/>
</dbReference>
<protein>
    <submittedName>
        <fullName evidence="1">Uncharacterized protein</fullName>
    </submittedName>
</protein>
<keyword evidence="2" id="KW-1185">Reference proteome</keyword>
<name>A0ACD5UP76_AVESA</name>
<organism evidence="1 2">
    <name type="scientific">Avena sativa</name>
    <name type="common">Oat</name>
    <dbReference type="NCBI Taxonomy" id="4498"/>
    <lineage>
        <taxon>Eukaryota</taxon>
        <taxon>Viridiplantae</taxon>
        <taxon>Streptophyta</taxon>
        <taxon>Embryophyta</taxon>
        <taxon>Tracheophyta</taxon>
        <taxon>Spermatophyta</taxon>
        <taxon>Magnoliopsida</taxon>
        <taxon>Liliopsida</taxon>
        <taxon>Poales</taxon>
        <taxon>Poaceae</taxon>
        <taxon>BOP clade</taxon>
        <taxon>Pooideae</taxon>
        <taxon>Poodae</taxon>
        <taxon>Poeae</taxon>
        <taxon>Poeae Chloroplast Group 1 (Aveneae type)</taxon>
        <taxon>Aveninae</taxon>
        <taxon>Avena</taxon>
    </lineage>
</organism>